<dbReference type="Proteomes" id="UP000614058">
    <property type="component" value="Unassembled WGS sequence"/>
</dbReference>
<feature type="transmembrane region" description="Helical" evidence="7">
    <location>
        <begin position="319"/>
        <end position="347"/>
    </location>
</feature>
<protein>
    <submittedName>
        <fullName evidence="8">Paraquat-inducible protein A</fullName>
    </submittedName>
</protein>
<evidence type="ECO:0000256" key="2">
    <source>
        <dbReference type="ARBA" id="ARBA00022475"/>
    </source>
</evidence>
<accession>A0ABS1BTQ9</accession>
<keyword evidence="2" id="KW-1003">Cell membrane</keyword>
<feature type="transmembrane region" description="Helical" evidence="7">
    <location>
        <begin position="274"/>
        <end position="299"/>
    </location>
</feature>
<evidence type="ECO:0000313" key="9">
    <source>
        <dbReference type="Proteomes" id="UP000614058"/>
    </source>
</evidence>
<reference evidence="8 9" key="1">
    <citation type="journal article" date="2021" name="Pathogens">
        <title>Isolation and Characterization of Kingella bonacorsii sp. nov., A Novel Kingella Species Detected in a Stable Periodontitis Subject.</title>
        <authorList>
            <person name="Antezack A."/>
            <person name="Boxberger M."/>
            <person name="Rolland C."/>
            <person name="Monnet-Corti V."/>
            <person name="La Scola B."/>
        </authorList>
    </citation>
    <scope>NUCLEOTIDE SEQUENCE [LARGE SCALE GENOMIC DNA]</scope>
    <source>
        <strain evidence="8 9">Marseille-Q4569</strain>
    </source>
</reference>
<proteinExistence type="predicted"/>
<evidence type="ECO:0000256" key="1">
    <source>
        <dbReference type="ARBA" id="ARBA00004533"/>
    </source>
</evidence>
<comment type="caution">
    <text evidence="8">The sequence shown here is derived from an EMBL/GenBank/DDBJ whole genome shotgun (WGS) entry which is preliminary data.</text>
</comment>
<keyword evidence="4 7" id="KW-0812">Transmembrane</keyword>
<dbReference type="PANTHER" id="PTHR30462">
    <property type="entry name" value="INTERMEMBRANE TRANSPORT PROTEIN PQIB-RELATED"/>
    <property type="match status" value="1"/>
</dbReference>
<evidence type="ECO:0000256" key="4">
    <source>
        <dbReference type="ARBA" id="ARBA00022692"/>
    </source>
</evidence>
<feature type="transmembrane region" description="Helical" evidence="7">
    <location>
        <begin position="398"/>
        <end position="416"/>
    </location>
</feature>
<keyword evidence="3" id="KW-0997">Cell inner membrane</keyword>
<feature type="transmembrane region" description="Helical" evidence="7">
    <location>
        <begin position="368"/>
        <end position="386"/>
    </location>
</feature>
<keyword evidence="6 7" id="KW-0472">Membrane</keyword>
<feature type="transmembrane region" description="Helical" evidence="7">
    <location>
        <begin position="68"/>
        <end position="86"/>
    </location>
</feature>
<organism evidence="8 9">
    <name type="scientific">Kingella bonacorsii</name>
    <dbReference type="NCBI Taxonomy" id="2796361"/>
    <lineage>
        <taxon>Bacteria</taxon>
        <taxon>Pseudomonadati</taxon>
        <taxon>Pseudomonadota</taxon>
        <taxon>Betaproteobacteria</taxon>
        <taxon>Neisseriales</taxon>
        <taxon>Neisseriaceae</taxon>
        <taxon>Kingella</taxon>
    </lineage>
</organism>
<evidence type="ECO:0000256" key="6">
    <source>
        <dbReference type="ARBA" id="ARBA00023136"/>
    </source>
</evidence>
<dbReference type="RefSeq" id="WP_200522761.1">
    <property type="nucleotide sequence ID" value="NZ_JAEHNZ010000003.1"/>
</dbReference>
<evidence type="ECO:0000313" key="8">
    <source>
        <dbReference type="EMBL" id="MBK0396680.1"/>
    </source>
</evidence>
<dbReference type="InterPro" id="IPR051800">
    <property type="entry name" value="PqiA-PqiB_transport"/>
</dbReference>
<dbReference type="Pfam" id="PF04403">
    <property type="entry name" value="PqiA"/>
    <property type="match status" value="2"/>
</dbReference>
<dbReference type="PANTHER" id="PTHR30462:SF3">
    <property type="entry name" value="INTERMEMBRANE TRANSPORT PROTEIN PQIA"/>
    <property type="match status" value="1"/>
</dbReference>
<feature type="transmembrane region" description="Helical" evidence="7">
    <location>
        <begin position="197"/>
        <end position="221"/>
    </location>
</feature>
<evidence type="ECO:0000256" key="3">
    <source>
        <dbReference type="ARBA" id="ARBA00022519"/>
    </source>
</evidence>
<name>A0ABS1BTQ9_9NEIS</name>
<keyword evidence="5 7" id="KW-1133">Transmembrane helix</keyword>
<dbReference type="EMBL" id="JAEHNZ010000003">
    <property type="protein sequence ID" value="MBK0396680.1"/>
    <property type="molecule type" value="Genomic_DNA"/>
</dbReference>
<dbReference type="InterPro" id="IPR007498">
    <property type="entry name" value="PqiA-like"/>
</dbReference>
<feature type="transmembrane region" description="Helical" evidence="7">
    <location>
        <begin position="169"/>
        <end position="191"/>
    </location>
</feature>
<sequence>MPRLRHALYRRIQRQWAKHYFPNATLPAHDVSCPECGLQTHLPKLRQGQCTECPRCHHHLAGIEPEPYPIVLACAIAALILMLLVYSQPFVRVMMTGMYSRLTLPEMMITLLGSGRWSFLGIVLTLLTFGTPVVFLLSCIYVYSALIFERNARYLLSATRLLTRLQEWIMVDVFFISMLVAYIKLSAVASVKFGTAFWLMPVLALLLLRTAVATPSHWVYYQIRRAKRQPFFQAASDTLCCKRCLFYRPASETFCGVCGSELFHRRPGSLKVSACFLLAAMILYLPANLLTIMISTNPMEKEVSTIMSGIIFMWNKGDRFIACVIFSASIAVPTLKIISMLMLIYSAAVRPLLPIRVLSVQYRLTERVGRWSMIDIFVIIIMMSTFHTNIARVTPGPAAIYFCLVVILTMLSAHFFDVRILWDKAGENGALRQPEKTRRDAEKIA</sequence>
<gene>
    <name evidence="8" type="ORF">JDW22_08890</name>
</gene>
<keyword evidence="9" id="KW-1185">Reference proteome</keyword>
<feature type="transmembrane region" description="Helical" evidence="7">
    <location>
        <begin position="117"/>
        <end position="148"/>
    </location>
</feature>
<evidence type="ECO:0000256" key="7">
    <source>
        <dbReference type="SAM" id="Phobius"/>
    </source>
</evidence>
<comment type="subcellular location">
    <subcellularLocation>
        <location evidence="1">Cell inner membrane</location>
    </subcellularLocation>
</comment>
<evidence type="ECO:0000256" key="5">
    <source>
        <dbReference type="ARBA" id="ARBA00022989"/>
    </source>
</evidence>